<dbReference type="GO" id="GO:0044178">
    <property type="term" value="C:host cell Golgi membrane"/>
    <property type="evidence" value="ECO:0007669"/>
    <property type="project" value="UniProtKB-SubCell"/>
</dbReference>
<dbReference type="CDD" id="cd21566">
    <property type="entry name" value="gammaCoV_M"/>
    <property type="match status" value="1"/>
</dbReference>
<keyword evidence="1 10" id="KW-0812">Transmembrane</keyword>
<keyword evidence="7 10" id="KW-0472">Membrane</keyword>
<dbReference type="GO" id="GO:0019031">
    <property type="term" value="C:viral envelope"/>
    <property type="evidence" value="ECO:0007669"/>
    <property type="project" value="UniProtKB-KW"/>
</dbReference>
<keyword evidence="12" id="KW-1185">Reference proteome</keyword>
<dbReference type="GO" id="GO:0055036">
    <property type="term" value="C:virion membrane"/>
    <property type="evidence" value="ECO:0007669"/>
    <property type="project" value="UniProtKB-SubCell"/>
</dbReference>
<feature type="transmembrane region" description="Helical" evidence="10">
    <location>
        <begin position="51"/>
        <end position="69"/>
    </location>
</feature>
<dbReference type="InterPro" id="IPR042550">
    <property type="entry name" value="GAMMA_CORONA_M"/>
</dbReference>
<comment type="similarity">
    <text evidence="10">Belongs to the gammacoronaviruses M protein family.</text>
</comment>
<keyword evidence="6 10" id="KW-1133">Transmembrane helix</keyword>
<evidence type="ECO:0000256" key="1">
    <source>
        <dbReference type="ARBA" id="ARBA00022692"/>
    </source>
</evidence>
<evidence type="ECO:0000256" key="3">
    <source>
        <dbReference type="ARBA" id="ARBA00022844"/>
    </source>
</evidence>
<keyword evidence="8" id="KW-0325">Glycoprotein</keyword>
<comment type="subcellular location">
    <subcellularLocation>
        <location evidence="10">Host Golgi apparatus membrane</location>
        <topology evidence="10">Multi-pass membrane protein</topology>
    </subcellularLocation>
    <subcellularLocation>
        <location evidence="10">Virion membrane</location>
        <topology evidence="10">Multi-pass membrane protein</topology>
    </subcellularLocation>
</comment>
<evidence type="ECO:0000256" key="2">
    <source>
        <dbReference type="ARBA" id="ARBA00022812"/>
    </source>
</evidence>
<feature type="transmembrane region" description="Helical" evidence="10">
    <location>
        <begin position="19"/>
        <end position="39"/>
    </location>
</feature>
<evidence type="ECO:0000256" key="7">
    <source>
        <dbReference type="ARBA" id="ARBA00023136"/>
    </source>
</evidence>
<evidence type="ECO:0000256" key="5">
    <source>
        <dbReference type="ARBA" id="ARBA00022879"/>
    </source>
</evidence>
<evidence type="ECO:0000256" key="10">
    <source>
        <dbReference type="RuleBase" id="RU363118"/>
    </source>
</evidence>
<dbReference type="Pfam" id="PF01635">
    <property type="entry name" value="CoV_M"/>
    <property type="match status" value="2"/>
</dbReference>
<evidence type="ECO:0000256" key="6">
    <source>
        <dbReference type="ARBA" id="ARBA00022989"/>
    </source>
</evidence>
<dbReference type="GO" id="GO:0039660">
    <property type="term" value="F:structural constituent of virion"/>
    <property type="evidence" value="ECO:0007669"/>
    <property type="project" value="UniProtKB-KW"/>
</dbReference>
<keyword evidence="9 10" id="KW-0468">Viral matrix protein</keyword>
<protein>
    <recommendedName>
        <fullName evidence="10">Membrane protein</fullName>
        <shortName evidence="10">M protein</shortName>
    </recommendedName>
    <alternativeName>
        <fullName evidence="10">E1 glycoprotein</fullName>
    </alternativeName>
    <alternativeName>
        <fullName evidence="10">Matrix glycoprotein</fullName>
    </alternativeName>
    <alternativeName>
        <fullName evidence="10">Membrane glycoprotein</fullName>
    </alternativeName>
</protein>
<evidence type="ECO:0000256" key="9">
    <source>
        <dbReference type="ARBA" id="ARBA00023311"/>
    </source>
</evidence>
<comment type="function">
    <text evidence="10">Component of the viral envelope that plays a central role in virus morphogenesis and assembly via its interactions with other viral proteins.</text>
</comment>
<dbReference type="PROSITE" id="PS51927">
    <property type="entry name" value="COV_M"/>
    <property type="match status" value="1"/>
</dbReference>
<reference evidence="11 12" key="1">
    <citation type="journal article" date="2015" name="PLoS ONE">
        <title>Genomic Analysis and Surveillance of the Coronavirus Dominant in Ducks in China.</title>
        <authorList>
            <person name="Zhuang Q.Y."/>
            <person name="Wang K.C."/>
            <person name="Liu S."/>
            <person name="Hou G.Y."/>
            <person name="Jiang W.M."/>
            <person name="Wang S.C."/>
            <person name="Li J.P."/>
            <person name="Yu J.M."/>
            <person name="Chen J.M."/>
        </authorList>
    </citation>
    <scope>NUCLEOTIDE SEQUENCE [LARGE SCALE GENOMIC DNA]</scope>
    <source>
        <strain evidence="11">DK/GD/27/2014</strain>
    </source>
</reference>
<dbReference type="EMBL" id="KM454473">
    <property type="protein sequence ID" value="AKF17728.1"/>
    <property type="molecule type" value="Genomic_RNA"/>
</dbReference>
<gene>
    <name evidence="10 11" type="primary">M</name>
</gene>
<proteinExistence type="inferred from homology"/>
<dbReference type="InterPro" id="IPR002574">
    <property type="entry name" value="M_CoV"/>
</dbReference>
<sequence>MTENCTLDTEQAVQLFKEYNLFITAFLLFLTILLQYGYASRSRFIYILKMIVLWCFWPLIKMVVLWQFWPLIIAGGLISCIYPVDTGGFAAAIVLTIFACLSFVGYWIQSIRLFKRCKSFWAFNPESNAVGSISLTNGQTCNFSVESVPMVLSPIIKAGVLYCEGQWLAKCTPSEVPQHIYVCTPDRRNVYKRVAAYSGDNKANKKSFATFVFTKESVDSGDLDSVATSGGSLYS</sequence>
<evidence type="ECO:0000313" key="12">
    <source>
        <dbReference type="Proteomes" id="UP000172234"/>
    </source>
</evidence>
<keyword evidence="5 10" id="KW-0261">Viral envelope protein</keyword>
<keyword evidence="2 10" id="KW-1040">Host Golgi apparatus</keyword>
<organism evidence="11 12">
    <name type="scientific">Duck coronavirus DK/GD/27/2014</name>
    <dbReference type="NCBI Taxonomy" id="2849730"/>
    <lineage>
        <taxon>Viruses</taxon>
        <taxon>Riboviria</taxon>
        <taxon>Orthornavirae</taxon>
        <taxon>Pisuviricota</taxon>
        <taxon>Pisoniviricetes</taxon>
        <taxon>Nidovirales</taxon>
        <taxon>Cornidovirineae</taxon>
        <taxon>Coronaviridae</taxon>
        <taxon>Orthocoronavirinae</taxon>
        <taxon>Gammacoronavirus</taxon>
        <taxon>Igacovirus</taxon>
        <taxon>Gammacoronavirus anatis</taxon>
        <taxon>Duck coronavirus 2714</taxon>
    </lineage>
</organism>
<dbReference type="GO" id="GO:0016020">
    <property type="term" value="C:membrane"/>
    <property type="evidence" value="ECO:0007669"/>
    <property type="project" value="InterPro"/>
</dbReference>
<name>A0A0F6SKM7_9GAMC</name>
<evidence type="ECO:0000256" key="8">
    <source>
        <dbReference type="ARBA" id="ARBA00023180"/>
    </source>
</evidence>
<evidence type="ECO:0000313" key="11">
    <source>
        <dbReference type="EMBL" id="AKF17728.1"/>
    </source>
</evidence>
<accession>A0A0F6SKM7</accession>
<dbReference type="Proteomes" id="UP000172234">
    <property type="component" value="Segment"/>
</dbReference>
<keyword evidence="3 10" id="KW-0946">Virion</keyword>
<keyword evidence="4 10" id="KW-1043">Host membrane</keyword>
<feature type="transmembrane region" description="Helical" evidence="10">
    <location>
        <begin position="89"/>
        <end position="108"/>
    </location>
</feature>
<evidence type="ECO:0000256" key="4">
    <source>
        <dbReference type="ARBA" id="ARBA00022870"/>
    </source>
</evidence>
<dbReference type="KEGG" id="vg:55060252"/>
<comment type="subunit">
    <text evidence="10">Homomultimer. Interacts with envelope E protein in the budding compartment of the host cell, which is located between endoplasmic reticulum and the Golgi complex. Forms a complex with HE and S proteins. Interacts with nucleocapsid N protein. This interaction probably participates in RNA packaging into the virus.</text>
</comment>